<feature type="region of interest" description="Disordered" evidence="1">
    <location>
        <begin position="38"/>
        <end position="62"/>
    </location>
</feature>
<dbReference type="AlphaFoldDB" id="A0AAQ3L3D5"/>
<protein>
    <submittedName>
        <fullName evidence="2">Uncharacterized protein</fullName>
    </submittedName>
</protein>
<dbReference type="EMBL" id="CP136898">
    <property type="protein sequence ID" value="WOL20127.1"/>
    <property type="molecule type" value="Genomic_DNA"/>
</dbReference>
<dbReference type="PANTHER" id="PTHR34665:SF4">
    <property type="entry name" value="DUF3741 DOMAIN-CONTAINING PROTEIN"/>
    <property type="match status" value="1"/>
</dbReference>
<dbReference type="PANTHER" id="PTHR34665">
    <property type="entry name" value="DUF3741 DOMAIN-CONTAINING PROTEIN"/>
    <property type="match status" value="1"/>
</dbReference>
<evidence type="ECO:0000313" key="3">
    <source>
        <dbReference type="Proteomes" id="UP001327560"/>
    </source>
</evidence>
<name>A0AAQ3L3D5_9LILI</name>
<evidence type="ECO:0000256" key="1">
    <source>
        <dbReference type="SAM" id="MobiDB-lite"/>
    </source>
</evidence>
<gene>
    <name evidence="2" type="ORF">Cni_G28929</name>
</gene>
<keyword evidence="3" id="KW-1185">Reference proteome</keyword>
<reference evidence="2 3" key="1">
    <citation type="submission" date="2023-10" db="EMBL/GenBank/DDBJ databases">
        <title>Chromosome-scale genome assembly provides insights into flower coloration mechanisms of Canna indica.</title>
        <authorList>
            <person name="Li C."/>
        </authorList>
    </citation>
    <scope>NUCLEOTIDE SEQUENCE [LARGE SCALE GENOMIC DNA]</scope>
    <source>
        <tissue evidence="2">Flower</tissue>
    </source>
</reference>
<evidence type="ECO:0000313" key="2">
    <source>
        <dbReference type="EMBL" id="WOL20127.1"/>
    </source>
</evidence>
<dbReference type="Proteomes" id="UP001327560">
    <property type="component" value="Chromosome 9"/>
</dbReference>
<accession>A0AAQ3L3D5</accession>
<sequence length="161" mass="17244">MDRRTPTAPREASSSSLAAPASELKLVKAAARAWYQHGSGAAGARAPRRKSHHQLDTRAVVESSMVEPSPAIPLLDAYEIERIKRELERLIAWSRSGRGEKAATVKEEDEVLEIKRVAVAARTKAAGGFLVRHAAAVCSLKGGAVEPVAVGRRRRPPPAVG</sequence>
<proteinExistence type="predicted"/>
<organism evidence="2 3">
    <name type="scientific">Canna indica</name>
    <name type="common">Indian-shot</name>
    <dbReference type="NCBI Taxonomy" id="4628"/>
    <lineage>
        <taxon>Eukaryota</taxon>
        <taxon>Viridiplantae</taxon>
        <taxon>Streptophyta</taxon>
        <taxon>Embryophyta</taxon>
        <taxon>Tracheophyta</taxon>
        <taxon>Spermatophyta</taxon>
        <taxon>Magnoliopsida</taxon>
        <taxon>Liliopsida</taxon>
        <taxon>Zingiberales</taxon>
        <taxon>Cannaceae</taxon>
        <taxon>Canna</taxon>
    </lineage>
</organism>